<feature type="compositionally biased region" description="Basic and acidic residues" evidence="1">
    <location>
        <begin position="636"/>
        <end position="646"/>
    </location>
</feature>
<proteinExistence type="predicted"/>
<feature type="compositionally biased region" description="Basic residues" evidence="1">
    <location>
        <begin position="385"/>
        <end position="394"/>
    </location>
</feature>
<feature type="region of interest" description="Disordered" evidence="1">
    <location>
        <begin position="659"/>
        <end position="683"/>
    </location>
</feature>
<sequence>MLQEKDMWAAEMDGITKQPENFRVAKENKTKKKKFHPLRNLRRMFRRKCRRSSISADSYQAAVPDNSEIPQTNLEQRSCSTSRLQEENLSLISNNRLNPGLSLSHDSIFTPDRADSGLSSSDLGNSSLSITVLTPPSKRVIKRWCDRDVASGERMGGLLRLIKMASAVQKSRFLREEPLRGGRVLTHYGREELNDLLGIKTVTLGYLHEPKQMKEVKNQVRAVPTLKIPKMAKAKLDLSECVVKSQSSCSETSLLSIGSSEVDELSPVRNRKISDLDVGVTAYKLSHSAAKHKMAVRPRRNHGAPRSRRKTMTSISPLPTTLEVNEEKLTGISPSSMELETSWNQTDSSGFENQSDRLMKMEDDQDEKEEESSSQRTESFFGRFLSRRSEKKKKCLQESMSEDGRGREEDKFVKKFTKSGKSPNRRQRVEPMEIPSSPRLRKTEKEAAASPGKVTSMSVSPPKSYCWPTQVTTSRSMSPPKTVWPDSPQEDTRESGSPWVKAPEVSPSLLRDVRNPNFVRELTNSVSLFAKDESGKRKNNGDQEETALKIRRQHLESETPRIPSTFGEEDIAHHRKSNGSETPEESCTVQVVVPSLTEPKIYRTVLTFDEDVRDRSENIAVIDQIKKESSEEDGEEATKVKNVRESWPEVAKPEMLKIEVTGPEPTVGNPPKEELEKEQTDEVEMATEEIKKVEFVEEVKKQEPEVVKRVKPAISQKPKDLKRLGNAGFKRTGPTRPVDPGTPDVKPEKVELNLVERRKSELFLLADTSKLPLRETTMEDSHKVEKEEERLETNTPEETAEGVVLRRKSQGGHSDEQPELMKVFARRSLKVRETEKMVEDLQRSRDSDKENETVDCDGDEQRNGSEGGKEKKGDGRVSVTPLKPEVASRKNMVQKYGKSLTESNGNKDEMEVKTAVLEENCLNKMRKMTETTGSHVADKEEEETGNSGGGGGFKRIQQRKAEWERRAQQSAK</sequence>
<dbReference type="EMBL" id="JAWJWF010000002">
    <property type="protein sequence ID" value="KAK6637270.1"/>
    <property type="molecule type" value="Genomic_DNA"/>
</dbReference>
<feature type="compositionally biased region" description="Basic residues" evidence="1">
    <location>
        <begin position="289"/>
        <end position="311"/>
    </location>
</feature>
<keyword evidence="3" id="KW-1185">Reference proteome</keyword>
<feature type="region of interest" description="Disordered" evidence="1">
    <location>
        <begin position="551"/>
        <end position="588"/>
    </location>
</feature>
<accession>A0ABR1BAM7</accession>
<feature type="region of interest" description="Disordered" evidence="1">
    <location>
        <begin position="930"/>
        <end position="972"/>
    </location>
</feature>
<feature type="compositionally biased region" description="Basic and acidic residues" evidence="1">
    <location>
        <begin position="830"/>
        <end position="852"/>
    </location>
</feature>
<name>A0ABR1BAM7_POLSC</name>
<reference evidence="2 3" key="1">
    <citation type="submission" date="2023-09" db="EMBL/GenBank/DDBJ databases">
        <title>Genomes of two closely related lineages of the louse Polyplax serrata with different host specificities.</title>
        <authorList>
            <person name="Martinu J."/>
            <person name="Tarabai H."/>
            <person name="Stefka J."/>
            <person name="Hypsa V."/>
        </authorList>
    </citation>
    <scope>NUCLEOTIDE SEQUENCE [LARGE SCALE GENOMIC DNA]</scope>
    <source>
        <strain evidence="2">98ZLc_SE</strain>
    </source>
</reference>
<protein>
    <submittedName>
        <fullName evidence="2">Uncharacterized protein</fullName>
    </submittedName>
</protein>
<dbReference type="Proteomes" id="UP001359485">
    <property type="component" value="Unassembled WGS sequence"/>
</dbReference>
<feature type="region of interest" description="Disordered" evidence="1">
    <location>
        <begin position="287"/>
        <end position="503"/>
    </location>
</feature>
<feature type="compositionally biased region" description="Polar residues" evidence="1">
    <location>
        <begin position="579"/>
        <end position="588"/>
    </location>
</feature>
<evidence type="ECO:0000256" key="1">
    <source>
        <dbReference type="SAM" id="MobiDB-lite"/>
    </source>
</evidence>
<evidence type="ECO:0000313" key="3">
    <source>
        <dbReference type="Proteomes" id="UP001359485"/>
    </source>
</evidence>
<feature type="compositionally biased region" description="Basic and acidic residues" evidence="1">
    <location>
        <begin position="859"/>
        <end position="875"/>
    </location>
</feature>
<feature type="compositionally biased region" description="Basic and acidic residues" evidence="1">
    <location>
        <begin position="772"/>
        <end position="792"/>
    </location>
</feature>
<organism evidence="2 3">
    <name type="scientific">Polyplax serrata</name>
    <name type="common">Common mouse louse</name>
    <dbReference type="NCBI Taxonomy" id="468196"/>
    <lineage>
        <taxon>Eukaryota</taxon>
        <taxon>Metazoa</taxon>
        <taxon>Ecdysozoa</taxon>
        <taxon>Arthropoda</taxon>
        <taxon>Hexapoda</taxon>
        <taxon>Insecta</taxon>
        <taxon>Pterygota</taxon>
        <taxon>Neoptera</taxon>
        <taxon>Paraneoptera</taxon>
        <taxon>Psocodea</taxon>
        <taxon>Troctomorpha</taxon>
        <taxon>Phthiraptera</taxon>
        <taxon>Anoplura</taxon>
        <taxon>Polyplacidae</taxon>
        <taxon>Polyplax</taxon>
    </lineage>
</organism>
<feature type="compositionally biased region" description="Basic residues" evidence="1">
    <location>
        <begin position="414"/>
        <end position="426"/>
    </location>
</feature>
<feature type="compositionally biased region" description="Polar residues" evidence="1">
    <location>
        <begin position="453"/>
        <end position="479"/>
    </location>
</feature>
<evidence type="ECO:0000313" key="2">
    <source>
        <dbReference type="EMBL" id="KAK6637270.1"/>
    </source>
</evidence>
<feature type="compositionally biased region" description="Basic and acidic residues" evidence="1">
    <location>
        <begin position="671"/>
        <end position="680"/>
    </location>
</feature>
<feature type="compositionally biased region" description="Basic and acidic residues" evidence="1">
    <location>
        <begin position="402"/>
        <end position="413"/>
    </location>
</feature>
<feature type="region of interest" description="Disordered" evidence="1">
    <location>
        <begin position="769"/>
        <end position="912"/>
    </location>
</feature>
<comment type="caution">
    <text evidence="2">The sequence shown here is derived from an EMBL/GenBank/DDBJ whole genome shotgun (WGS) entry which is preliminary data.</text>
</comment>
<feature type="compositionally biased region" description="Polar residues" evidence="1">
    <location>
        <begin position="332"/>
        <end position="353"/>
    </location>
</feature>
<feature type="region of interest" description="Disordered" evidence="1">
    <location>
        <begin position="627"/>
        <end position="646"/>
    </location>
</feature>
<gene>
    <name evidence="2" type="ORF">RUM44_007684</name>
</gene>
<feature type="region of interest" description="Disordered" evidence="1">
    <location>
        <begin position="710"/>
        <end position="748"/>
    </location>
</feature>
<feature type="compositionally biased region" description="Polar residues" evidence="1">
    <location>
        <begin position="312"/>
        <end position="323"/>
    </location>
</feature>
<feature type="compositionally biased region" description="Acidic residues" evidence="1">
    <location>
        <begin position="363"/>
        <end position="372"/>
    </location>
</feature>
<feature type="compositionally biased region" description="Basic and acidic residues" evidence="1">
    <location>
        <begin position="959"/>
        <end position="972"/>
    </location>
</feature>